<reference evidence="5" key="1">
    <citation type="submission" date="2020-10" db="EMBL/GenBank/DDBJ databases">
        <authorList>
            <person name="Castelo-Branco R."/>
            <person name="Eusebio N."/>
            <person name="Adriana R."/>
            <person name="Vieira A."/>
            <person name="Brugerolle De Fraissinette N."/>
            <person name="Rezende De Castro R."/>
            <person name="Schneider M.P."/>
            <person name="Vasconcelos V."/>
            <person name="Leao P.N."/>
        </authorList>
    </citation>
    <scope>NUCLEOTIDE SEQUENCE</scope>
    <source>
        <strain evidence="5">LEGE 06105</strain>
    </source>
</reference>
<evidence type="ECO:0000256" key="3">
    <source>
        <dbReference type="PIRSR" id="PIRSR602401-1"/>
    </source>
</evidence>
<dbReference type="InterPro" id="IPR017972">
    <property type="entry name" value="Cyt_P450_CS"/>
</dbReference>
<dbReference type="GO" id="GO:0005506">
    <property type="term" value="F:iron ion binding"/>
    <property type="evidence" value="ECO:0007669"/>
    <property type="project" value="InterPro"/>
</dbReference>
<comment type="caution">
    <text evidence="5">The sequence shown here is derived from an EMBL/GenBank/DDBJ whole genome shotgun (WGS) entry which is preliminary data.</text>
</comment>
<dbReference type="GO" id="GO:0016705">
    <property type="term" value="F:oxidoreductase activity, acting on paired donors, with incorporation or reduction of molecular oxygen"/>
    <property type="evidence" value="ECO:0007669"/>
    <property type="project" value="InterPro"/>
</dbReference>
<dbReference type="PANTHER" id="PTHR24305:SF166">
    <property type="entry name" value="CYTOCHROME P450 12A4, MITOCHONDRIAL-RELATED"/>
    <property type="match status" value="1"/>
</dbReference>
<dbReference type="InterPro" id="IPR050121">
    <property type="entry name" value="Cytochrome_P450_monoxygenase"/>
</dbReference>
<dbReference type="InterPro" id="IPR036396">
    <property type="entry name" value="Cyt_P450_sf"/>
</dbReference>
<keyword evidence="4" id="KW-0560">Oxidoreductase</keyword>
<dbReference type="Proteomes" id="UP000620559">
    <property type="component" value="Unassembled WGS sequence"/>
</dbReference>
<organism evidence="5 6">
    <name type="scientific">Plectonema cf. radiosum LEGE 06105</name>
    <dbReference type="NCBI Taxonomy" id="945769"/>
    <lineage>
        <taxon>Bacteria</taxon>
        <taxon>Bacillati</taxon>
        <taxon>Cyanobacteriota</taxon>
        <taxon>Cyanophyceae</taxon>
        <taxon>Oscillatoriophycideae</taxon>
        <taxon>Oscillatoriales</taxon>
        <taxon>Microcoleaceae</taxon>
        <taxon>Plectonema</taxon>
    </lineage>
</organism>
<dbReference type="RefSeq" id="WP_193925075.1">
    <property type="nucleotide sequence ID" value="NZ_JADEWL010000172.1"/>
</dbReference>
<dbReference type="CDD" id="cd11053">
    <property type="entry name" value="CYP110-like"/>
    <property type="match status" value="1"/>
</dbReference>
<dbReference type="SUPFAM" id="SSF48264">
    <property type="entry name" value="Cytochrome P450"/>
    <property type="match status" value="1"/>
</dbReference>
<dbReference type="AlphaFoldDB" id="A0A8J7F7Z2"/>
<name>A0A8J7F7Z2_9CYAN</name>
<dbReference type="GO" id="GO:0020037">
    <property type="term" value="F:heme binding"/>
    <property type="evidence" value="ECO:0007669"/>
    <property type="project" value="InterPro"/>
</dbReference>
<dbReference type="GO" id="GO:0004497">
    <property type="term" value="F:monooxygenase activity"/>
    <property type="evidence" value="ECO:0007669"/>
    <property type="project" value="UniProtKB-KW"/>
</dbReference>
<dbReference type="InterPro" id="IPR001128">
    <property type="entry name" value="Cyt_P450"/>
</dbReference>
<dbReference type="PANTHER" id="PTHR24305">
    <property type="entry name" value="CYTOCHROME P450"/>
    <property type="match status" value="1"/>
</dbReference>
<dbReference type="PRINTS" id="PR00463">
    <property type="entry name" value="EP450I"/>
</dbReference>
<keyword evidence="3 4" id="KW-0479">Metal-binding</keyword>
<dbReference type="EMBL" id="JADEWL010000172">
    <property type="protein sequence ID" value="MBE9216483.1"/>
    <property type="molecule type" value="Genomic_DNA"/>
</dbReference>
<dbReference type="InterPro" id="IPR002401">
    <property type="entry name" value="Cyt_P450_E_grp-I"/>
</dbReference>
<accession>A0A8J7F7Z2</accession>
<dbReference type="PRINTS" id="PR00385">
    <property type="entry name" value="P450"/>
</dbReference>
<keyword evidence="4" id="KW-0503">Monooxygenase</keyword>
<sequence length="460" mass="52898">MQLPNFLKTPMFQQRYEWITKPLDFMEKAVKQYPDLFTSQILGANKPIIFANHPQAIQEILTNDRKKFTAPGEANKTLQPLVGDYSVMLLDGSRHKRDRKLLMPQFHGERMQTYGELICHLTEKIFSQLPQDRVFTARDVTSEISLGVMLQAVFGLHEGERYQQIKSLTIAMLDLFRSPLAFGFLLFPVLQKDLGKWSPWGNFLRQREQLDKLLYTEINERRSQLDNTTRVDILSLLMSATDDNGNSMTDQELRDELMTLLLAGYETTATAMAWGLYWIYQQPQVREKLLQELDSLGENPDPINISRLPYLTAVCNETLRIYPVALVTFVREVQEPVELLGYQIEPGNEIWGCIYLLHHREDLYPDSKQFKPERFIERQFSPYEFMPFGAGARRCIGYALAEFEMKLVLAKVVSGYNLALADNQPEKPQRRGVTLAPAKGVVMKMEGIRMVEKSAVSAAN</sequence>
<evidence type="ECO:0000313" key="6">
    <source>
        <dbReference type="Proteomes" id="UP000620559"/>
    </source>
</evidence>
<dbReference type="Pfam" id="PF00067">
    <property type="entry name" value="p450"/>
    <property type="match status" value="1"/>
</dbReference>
<feature type="binding site" description="axial binding residue" evidence="3">
    <location>
        <position position="395"/>
    </location>
    <ligand>
        <name>heme</name>
        <dbReference type="ChEBI" id="CHEBI:30413"/>
    </ligand>
    <ligandPart>
        <name>Fe</name>
        <dbReference type="ChEBI" id="CHEBI:18248"/>
    </ligandPart>
</feature>
<dbReference type="PROSITE" id="PS00086">
    <property type="entry name" value="CYTOCHROME_P450"/>
    <property type="match status" value="1"/>
</dbReference>
<evidence type="ECO:0000256" key="4">
    <source>
        <dbReference type="RuleBase" id="RU000461"/>
    </source>
</evidence>
<comment type="cofactor">
    <cofactor evidence="1 3">
        <name>heme</name>
        <dbReference type="ChEBI" id="CHEBI:30413"/>
    </cofactor>
</comment>
<comment type="similarity">
    <text evidence="2 4">Belongs to the cytochrome P450 family.</text>
</comment>
<dbReference type="Gene3D" id="1.10.630.10">
    <property type="entry name" value="Cytochrome P450"/>
    <property type="match status" value="1"/>
</dbReference>
<evidence type="ECO:0000313" key="5">
    <source>
        <dbReference type="EMBL" id="MBE9216483.1"/>
    </source>
</evidence>
<keyword evidence="6" id="KW-1185">Reference proteome</keyword>
<keyword evidence="3 4" id="KW-0349">Heme</keyword>
<gene>
    <name evidence="5" type="ORF">IQ247_28125</name>
</gene>
<protein>
    <submittedName>
        <fullName evidence="5">Cytochrome P450</fullName>
    </submittedName>
</protein>
<evidence type="ECO:0000256" key="2">
    <source>
        <dbReference type="ARBA" id="ARBA00010617"/>
    </source>
</evidence>
<evidence type="ECO:0000256" key="1">
    <source>
        <dbReference type="ARBA" id="ARBA00001971"/>
    </source>
</evidence>
<keyword evidence="3 4" id="KW-0408">Iron</keyword>
<proteinExistence type="inferred from homology"/>